<accession>A0ABN6SIR7</accession>
<dbReference type="InterPro" id="IPR053163">
    <property type="entry name" value="HTH-type_regulator_Rgg"/>
</dbReference>
<dbReference type="PROSITE" id="PS50943">
    <property type="entry name" value="HTH_CROC1"/>
    <property type="match status" value="1"/>
</dbReference>
<dbReference type="EMBL" id="AP026803">
    <property type="protein sequence ID" value="BDR60035.1"/>
    <property type="molecule type" value="Genomic_DNA"/>
</dbReference>
<dbReference type="Gene3D" id="1.10.260.40">
    <property type="entry name" value="lambda repressor-like DNA-binding domains"/>
    <property type="match status" value="1"/>
</dbReference>
<dbReference type="RefSeq" id="WP_317638224.1">
    <property type="nucleotide sequence ID" value="NZ_AP026803.1"/>
</dbReference>
<proteinExistence type="predicted"/>
<reference evidence="2 3" key="1">
    <citation type="journal article" date="2023" name="Microbiol. Spectr.">
        <title>Symbiosis of Carpenter Bees with Uncharacterized Lactic Acid Bacteria Showing NAD Auxotrophy.</title>
        <authorList>
            <person name="Kawasaki S."/>
            <person name="Ozawa K."/>
            <person name="Mori T."/>
            <person name="Yamamoto A."/>
            <person name="Ito M."/>
            <person name="Ohkuma M."/>
            <person name="Sakamoto M."/>
            <person name="Matsutani M."/>
        </authorList>
    </citation>
    <scope>NUCLEOTIDE SEQUENCE [LARGE SCALE GENOMIC DNA]</scope>
    <source>
        <strain evidence="2 3">Kim32-2</strain>
    </source>
</reference>
<evidence type="ECO:0000313" key="3">
    <source>
        <dbReference type="Proteomes" id="UP001321741"/>
    </source>
</evidence>
<gene>
    <name evidence="2" type="ORF">KIM322_02960</name>
</gene>
<dbReference type="PANTHER" id="PTHR37038">
    <property type="entry name" value="TRANSCRIPTIONAL REGULATOR-RELATED"/>
    <property type="match status" value="1"/>
</dbReference>
<dbReference type="CDD" id="cd00093">
    <property type="entry name" value="HTH_XRE"/>
    <property type="match status" value="1"/>
</dbReference>
<dbReference type="SUPFAM" id="SSF47413">
    <property type="entry name" value="lambda repressor-like DNA-binding domains"/>
    <property type="match status" value="1"/>
</dbReference>
<feature type="domain" description="HTH cro/C1-type" evidence="1">
    <location>
        <begin position="10"/>
        <end position="64"/>
    </location>
</feature>
<dbReference type="SMART" id="SM00530">
    <property type="entry name" value="HTH_XRE"/>
    <property type="match status" value="1"/>
</dbReference>
<dbReference type="InterPro" id="IPR010057">
    <property type="entry name" value="Transcription_activator_Rgg_C"/>
</dbReference>
<sequence length="290" mass="33295">MHQESYGPKFRQIRRQKGLSIVEAAAGIVSKSGLARWETGKGSLSFEQVLSLLVENNIQPIEFIQKNIFPDLDTIVQTVNQAHDSNEVAILKEHAVKAVANYQLDPQDKANLFKAAIACNYYQDLTAENLFPKIAQLKLKLYFSKIVAENNYWGFESIFFFVNTALLFEPADVSSYAEDLILFIKDENLSANDWYPYIINGLLNLVFALIKKDPKPAHKLLSTISKLKNIDYYSLAKIRIKFMHCLLNYIDDKNETQVQKIFADLDFFGMQPLNKQFQRAFSQIKSIYED</sequence>
<name>A0ABN6SIR7_9LACO</name>
<dbReference type="Pfam" id="PF01381">
    <property type="entry name" value="HTH_3"/>
    <property type="match status" value="1"/>
</dbReference>
<protein>
    <recommendedName>
        <fullName evidence="1">HTH cro/C1-type domain-containing protein</fullName>
    </recommendedName>
</protein>
<evidence type="ECO:0000313" key="2">
    <source>
        <dbReference type="EMBL" id="BDR60035.1"/>
    </source>
</evidence>
<evidence type="ECO:0000259" key="1">
    <source>
        <dbReference type="PROSITE" id="PS50943"/>
    </source>
</evidence>
<dbReference type="InterPro" id="IPR010982">
    <property type="entry name" value="Lambda_DNA-bd_dom_sf"/>
</dbReference>
<dbReference type="Proteomes" id="UP001321741">
    <property type="component" value="Chromosome"/>
</dbReference>
<organism evidence="2 3">
    <name type="scientific">Lactobacillus xylocopicola</name>
    <dbReference type="NCBI Taxonomy" id="2976676"/>
    <lineage>
        <taxon>Bacteria</taxon>
        <taxon>Bacillati</taxon>
        <taxon>Bacillota</taxon>
        <taxon>Bacilli</taxon>
        <taxon>Lactobacillales</taxon>
        <taxon>Lactobacillaceae</taxon>
        <taxon>Lactobacillus</taxon>
    </lineage>
</organism>
<dbReference type="InterPro" id="IPR001387">
    <property type="entry name" value="Cro/C1-type_HTH"/>
</dbReference>
<keyword evidence="3" id="KW-1185">Reference proteome</keyword>
<dbReference type="Pfam" id="PF21259">
    <property type="entry name" value="Rgg_C"/>
    <property type="match status" value="1"/>
</dbReference>